<gene>
    <name evidence="2" type="ORF">B1B_09781</name>
</gene>
<feature type="region of interest" description="Disordered" evidence="1">
    <location>
        <begin position="1"/>
        <end position="29"/>
    </location>
</feature>
<protein>
    <submittedName>
        <fullName evidence="2">Uncharacterized protein</fullName>
    </submittedName>
</protein>
<sequence length="123" mass="13352">MAGCLASPVNRPKRLGAREGQRRPEPDMTIARSVSDVLADHVTLEVECIDRMYLNLYVPKLQYEMGVVGFFRGHLGYAFASSALMDPITKGFVASIHRFVEREGASSTGDGDSLRLVGPPVGA</sequence>
<reference evidence="2" key="1">
    <citation type="submission" date="2013-08" db="EMBL/GenBank/DDBJ databases">
        <authorList>
            <person name="Mendez C."/>
            <person name="Richter M."/>
            <person name="Ferrer M."/>
            <person name="Sanchez J."/>
        </authorList>
    </citation>
    <scope>NUCLEOTIDE SEQUENCE</scope>
</reference>
<feature type="compositionally biased region" description="Basic and acidic residues" evidence="1">
    <location>
        <begin position="16"/>
        <end position="26"/>
    </location>
</feature>
<proteinExistence type="predicted"/>
<accession>T1A104</accession>
<comment type="caution">
    <text evidence="2">The sequence shown here is derived from an EMBL/GenBank/DDBJ whole genome shotgun (WGS) entry which is preliminary data.</text>
</comment>
<dbReference type="EMBL" id="AUZY01006473">
    <property type="protein sequence ID" value="EQD54226.1"/>
    <property type="molecule type" value="Genomic_DNA"/>
</dbReference>
<evidence type="ECO:0000313" key="2">
    <source>
        <dbReference type="EMBL" id="EQD54226.1"/>
    </source>
</evidence>
<feature type="region of interest" description="Disordered" evidence="1">
    <location>
        <begin position="103"/>
        <end position="123"/>
    </location>
</feature>
<dbReference type="AlphaFoldDB" id="T1A104"/>
<reference evidence="2" key="2">
    <citation type="journal article" date="2014" name="ISME J.">
        <title>Microbial stratification in low pH oxic and suboxic macroscopic growths along an acid mine drainage.</title>
        <authorList>
            <person name="Mendez-Garcia C."/>
            <person name="Mesa V."/>
            <person name="Sprenger R.R."/>
            <person name="Richter M."/>
            <person name="Diez M.S."/>
            <person name="Solano J."/>
            <person name="Bargiela R."/>
            <person name="Golyshina O.V."/>
            <person name="Manteca A."/>
            <person name="Ramos J.L."/>
            <person name="Gallego J.R."/>
            <person name="Llorente I."/>
            <person name="Martins Dos Santos V.A."/>
            <person name="Jensen O.N."/>
            <person name="Pelaez A.I."/>
            <person name="Sanchez J."/>
            <person name="Ferrer M."/>
        </authorList>
    </citation>
    <scope>NUCLEOTIDE SEQUENCE</scope>
</reference>
<organism evidence="2">
    <name type="scientific">mine drainage metagenome</name>
    <dbReference type="NCBI Taxonomy" id="410659"/>
    <lineage>
        <taxon>unclassified sequences</taxon>
        <taxon>metagenomes</taxon>
        <taxon>ecological metagenomes</taxon>
    </lineage>
</organism>
<evidence type="ECO:0000256" key="1">
    <source>
        <dbReference type="SAM" id="MobiDB-lite"/>
    </source>
</evidence>
<name>T1A104_9ZZZZ</name>